<evidence type="ECO:0000256" key="1">
    <source>
        <dbReference type="ARBA" id="ARBA00022670"/>
    </source>
</evidence>
<reference evidence="7" key="1">
    <citation type="submission" date="2019-10" db="EMBL/GenBank/DDBJ databases">
        <title>Description of Paenibacillus glebae sp. nov.</title>
        <authorList>
            <person name="Carlier A."/>
            <person name="Qi S."/>
        </authorList>
    </citation>
    <scope>NUCLEOTIDE SEQUENCE</scope>
    <source>
        <strain evidence="7">LMG 31456</strain>
    </source>
</reference>
<gene>
    <name evidence="7" type="ORF">GC093_32605</name>
</gene>
<dbReference type="GO" id="GO:0008235">
    <property type="term" value="F:metalloexopeptidase activity"/>
    <property type="evidence" value="ECO:0007669"/>
    <property type="project" value="TreeGrafter"/>
</dbReference>
<keyword evidence="8" id="KW-1185">Reference proteome</keyword>
<keyword evidence="5" id="KW-0482">Metalloprotease</keyword>
<evidence type="ECO:0000313" key="7">
    <source>
        <dbReference type="EMBL" id="NOU97933.1"/>
    </source>
</evidence>
<keyword evidence="1" id="KW-0645">Protease</keyword>
<keyword evidence="2" id="KW-0479">Metal-binding</keyword>
<dbReference type="CDD" id="cd08070">
    <property type="entry name" value="MPN_like"/>
    <property type="match status" value="1"/>
</dbReference>
<comment type="caution">
    <text evidence="7">The sequence shown here is derived from an EMBL/GenBank/DDBJ whole genome shotgun (WGS) entry which is preliminary data.</text>
</comment>
<evidence type="ECO:0000256" key="4">
    <source>
        <dbReference type="ARBA" id="ARBA00022833"/>
    </source>
</evidence>
<evidence type="ECO:0000313" key="8">
    <source>
        <dbReference type="Proteomes" id="UP000641588"/>
    </source>
</evidence>
<protein>
    <recommendedName>
        <fullName evidence="6">JAB domain-containing protein</fullName>
    </recommendedName>
</protein>
<organism evidence="7 8">
    <name type="scientific">Paenibacillus foliorum</name>
    <dbReference type="NCBI Taxonomy" id="2654974"/>
    <lineage>
        <taxon>Bacteria</taxon>
        <taxon>Bacillati</taxon>
        <taxon>Bacillota</taxon>
        <taxon>Bacilli</taxon>
        <taxon>Bacillales</taxon>
        <taxon>Paenibacillaceae</taxon>
        <taxon>Paenibacillus</taxon>
    </lineage>
</organism>
<dbReference type="PANTHER" id="PTHR34858:SF1">
    <property type="entry name" value="CYSO-CYSTEINE PEPTIDASE"/>
    <property type="match status" value="1"/>
</dbReference>
<dbReference type="RefSeq" id="WP_281365356.1">
    <property type="nucleotide sequence ID" value="NZ_WHOD01000128.1"/>
</dbReference>
<dbReference type="Pfam" id="PF14464">
    <property type="entry name" value="Prok-JAB"/>
    <property type="match status" value="1"/>
</dbReference>
<dbReference type="SUPFAM" id="SSF102712">
    <property type="entry name" value="JAB1/MPN domain"/>
    <property type="match status" value="1"/>
</dbReference>
<evidence type="ECO:0000256" key="2">
    <source>
        <dbReference type="ARBA" id="ARBA00022723"/>
    </source>
</evidence>
<dbReference type="InterPro" id="IPR051929">
    <property type="entry name" value="VirAsm_ModProt"/>
</dbReference>
<keyword evidence="3" id="KW-0378">Hydrolase</keyword>
<name>A0A972GX59_9BACL</name>
<accession>A0A972GX59</accession>
<dbReference type="GO" id="GO:0006508">
    <property type="term" value="P:proteolysis"/>
    <property type="evidence" value="ECO:0007669"/>
    <property type="project" value="UniProtKB-KW"/>
</dbReference>
<evidence type="ECO:0000259" key="6">
    <source>
        <dbReference type="Pfam" id="PF14464"/>
    </source>
</evidence>
<dbReference type="PANTHER" id="PTHR34858">
    <property type="entry name" value="CYSO-CYSTEINE PEPTIDASE"/>
    <property type="match status" value="1"/>
</dbReference>
<dbReference type="EMBL" id="WHOD01000128">
    <property type="protein sequence ID" value="NOU97933.1"/>
    <property type="molecule type" value="Genomic_DNA"/>
</dbReference>
<feature type="domain" description="JAB" evidence="6">
    <location>
        <begin position="10"/>
        <end position="114"/>
    </location>
</feature>
<evidence type="ECO:0000256" key="5">
    <source>
        <dbReference type="ARBA" id="ARBA00023049"/>
    </source>
</evidence>
<dbReference type="GO" id="GO:0008270">
    <property type="term" value="F:zinc ion binding"/>
    <property type="evidence" value="ECO:0007669"/>
    <property type="project" value="TreeGrafter"/>
</dbReference>
<dbReference type="Gene3D" id="3.40.140.10">
    <property type="entry name" value="Cytidine Deaminase, domain 2"/>
    <property type="match status" value="1"/>
</dbReference>
<keyword evidence="4" id="KW-0862">Zinc</keyword>
<dbReference type="AlphaFoldDB" id="A0A972GX59"/>
<dbReference type="Proteomes" id="UP000641588">
    <property type="component" value="Unassembled WGS sequence"/>
</dbReference>
<evidence type="ECO:0000256" key="3">
    <source>
        <dbReference type="ARBA" id="ARBA00022801"/>
    </source>
</evidence>
<sequence length="156" mass="17655">MVRTVFIKKSTLDHITCYCMKKKPYEACGFLLGSHEAETIYADEFIPVTNIAENAVKSFVMDPAVMIPIVTNHSSHVKPIVGVLHSHPTAASIPSAEDLYAAWLHIPSHWIVSLQHDECYDIQVFHYYRNNFDDSCRTGSSDKISYAALTLKIFDY</sequence>
<dbReference type="InterPro" id="IPR028090">
    <property type="entry name" value="JAB_dom_prok"/>
</dbReference>
<proteinExistence type="predicted"/>